<dbReference type="Gene3D" id="3.90.550.10">
    <property type="entry name" value="Spore Coat Polysaccharide Biosynthesis Protein SpsA, Chain A"/>
    <property type="match status" value="1"/>
</dbReference>
<evidence type="ECO:0000256" key="1">
    <source>
        <dbReference type="SAM" id="MobiDB-lite"/>
    </source>
</evidence>
<feature type="compositionally biased region" description="Polar residues" evidence="1">
    <location>
        <begin position="331"/>
        <end position="342"/>
    </location>
</feature>
<dbReference type="Pfam" id="PF00535">
    <property type="entry name" value="Glycos_transf_2"/>
    <property type="match status" value="1"/>
</dbReference>
<dbReference type="Proteomes" id="UP001596422">
    <property type="component" value="Unassembled WGS sequence"/>
</dbReference>
<dbReference type="PANTHER" id="PTHR22916">
    <property type="entry name" value="GLYCOSYLTRANSFERASE"/>
    <property type="match status" value="1"/>
</dbReference>
<evidence type="ECO:0000259" key="2">
    <source>
        <dbReference type="Pfam" id="PF00535"/>
    </source>
</evidence>
<dbReference type="InterPro" id="IPR001173">
    <property type="entry name" value="Glyco_trans_2-like"/>
</dbReference>
<accession>A0ABW1ZUM7</accession>
<keyword evidence="4" id="KW-1185">Reference proteome</keyword>
<reference evidence="4" key="1">
    <citation type="journal article" date="2019" name="Int. J. Syst. Evol. Microbiol.">
        <title>The Global Catalogue of Microorganisms (GCM) 10K type strain sequencing project: providing services to taxonomists for standard genome sequencing and annotation.</title>
        <authorList>
            <consortium name="The Broad Institute Genomics Platform"/>
            <consortium name="The Broad Institute Genome Sequencing Center for Infectious Disease"/>
            <person name="Wu L."/>
            <person name="Ma J."/>
        </authorList>
    </citation>
    <scope>NUCLEOTIDE SEQUENCE [LARGE SCALE GENOMIC DNA]</scope>
    <source>
        <strain evidence="4">NBRC 111756</strain>
    </source>
</reference>
<sequence>MAGAPRVSVIVPLFNAEATLETALRSLTEQTWPNLEVLIVDDASADRSAEVAEAFVRCAQGPGRVFRLLRQPRNAGAYAARNRGLAAATGAFITVHDSDDWSHPRKIEFQVRPLLDGPALKATVAHWVRCTPDLRFHHWRVEESWIYRNVSSLLFRREVHETLGFWDRVRADGDTEFYYRLVAAFGDEAIGEVSPGVPLSFGRSLPTSLTRKKDTSLRSRFWGARYHYQDAARYWHAQAHSSADLYLPERPVQRPFFAPQSLCDETASASACGWERALVLESGLFDPQWYVLANPDVRDLLVDPGSTTGRKERPRAGTRGRHSAPAATDCATPTSSGTTDRSCISCGRDEHRDWKRGLFSRGAGRWRKADPG</sequence>
<dbReference type="EMBL" id="JBHSWE010000001">
    <property type="protein sequence ID" value="MFC6669095.1"/>
    <property type="molecule type" value="Genomic_DNA"/>
</dbReference>
<feature type="region of interest" description="Disordered" evidence="1">
    <location>
        <begin position="301"/>
        <end position="346"/>
    </location>
</feature>
<dbReference type="InterPro" id="IPR029044">
    <property type="entry name" value="Nucleotide-diphossugar_trans"/>
</dbReference>
<dbReference type="RefSeq" id="WP_379907645.1">
    <property type="nucleotide sequence ID" value="NZ_JBHSWE010000001.1"/>
</dbReference>
<organism evidence="3 4">
    <name type="scientific">Marinobacterium aestuariivivens</name>
    <dbReference type="NCBI Taxonomy" id="1698799"/>
    <lineage>
        <taxon>Bacteria</taxon>
        <taxon>Pseudomonadati</taxon>
        <taxon>Pseudomonadota</taxon>
        <taxon>Gammaproteobacteria</taxon>
        <taxon>Oceanospirillales</taxon>
        <taxon>Oceanospirillaceae</taxon>
        <taxon>Marinobacterium</taxon>
    </lineage>
</organism>
<gene>
    <name evidence="3" type="ORF">ACFQDL_02435</name>
</gene>
<protein>
    <submittedName>
        <fullName evidence="3">Glycosyltransferase family 2 protein</fullName>
    </submittedName>
</protein>
<evidence type="ECO:0000313" key="4">
    <source>
        <dbReference type="Proteomes" id="UP001596422"/>
    </source>
</evidence>
<comment type="caution">
    <text evidence="3">The sequence shown here is derived from an EMBL/GenBank/DDBJ whole genome shotgun (WGS) entry which is preliminary data.</text>
</comment>
<feature type="domain" description="Glycosyltransferase 2-like" evidence="2">
    <location>
        <begin position="8"/>
        <end position="124"/>
    </location>
</feature>
<proteinExistence type="predicted"/>
<dbReference type="CDD" id="cd00761">
    <property type="entry name" value="Glyco_tranf_GTA_type"/>
    <property type="match status" value="1"/>
</dbReference>
<name>A0ABW1ZUM7_9GAMM</name>
<dbReference type="SUPFAM" id="SSF53448">
    <property type="entry name" value="Nucleotide-diphospho-sugar transferases"/>
    <property type="match status" value="1"/>
</dbReference>
<evidence type="ECO:0000313" key="3">
    <source>
        <dbReference type="EMBL" id="MFC6669095.1"/>
    </source>
</evidence>